<comment type="caution">
    <text evidence="1">The sequence shown here is derived from an EMBL/GenBank/DDBJ whole genome shotgun (WGS) entry which is preliminary data.</text>
</comment>
<organism evidence="1 2">
    <name type="scientific">Candidatus Gemmiger avicola</name>
    <dbReference type="NCBI Taxonomy" id="2838605"/>
    <lineage>
        <taxon>Bacteria</taxon>
        <taxon>Bacillati</taxon>
        <taxon>Bacillota</taxon>
        <taxon>Clostridia</taxon>
        <taxon>Eubacteriales</taxon>
        <taxon>Gemmiger</taxon>
    </lineage>
</organism>
<sequence>MAVVDLAQSCLLVGLVIHIWRIQSSLSSTLRLVAQLSDLVGQLLDDAAQLTDFVCQLLNTFM</sequence>
<dbReference type="Proteomes" id="UP000886803">
    <property type="component" value="Unassembled WGS sequence"/>
</dbReference>
<accession>A0A9D2S3C8</accession>
<proteinExistence type="predicted"/>
<name>A0A9D2S3C8_9FIRM</name>
<gene>
    <name evidence="1" type="ORF">H9945_05080</name>
</gene>
<evidence type="ECO:0000313" key="2">
    <source>
        <dbReference type="Proteomes" id="UP000886803"/>
    </source>
</evidence>
<protein>
    <submittedName>
        <fullName evidence="1">Uncharacterized protein</fullName>
    </submittedName>
</protein>
<reference evidence="1" key="2">
    <citation type="submission" date="2021-04" db="EMBL/GenBank/DDBJ databases">
        <authorList>
            <person name="Gilroy R."/>
        </authorList>
    </citation>
    <scope>NUCLEOTIDE SEQUENCE</scope>
    <source>
        <strain evidence="1">ChiBcec8-13705</strain>
    </source>
</reference>
<dbReference type="AlphaFoldDB" id="A0A9D2S3C8"/>
<reference evidence="1" key="1">
    <citation type="journal article" date="2021" name="PeerJ">
        <title>Extensive microbial diversity within the chicken gut microbiome revealed by metagenomics and culture.</title>
        <authorList>
            <person name="Gilroy R."/>
            <person name="Ravi A."/>
            <person name="Getino M."/>
            <person name="Pursley I."/>
            <person name="Horton D.L."/>
            <person name="Alikhan N.F."/>
            <person name="Baker D."/>
            <person name="Gharbi K."/>
            <person name="Hall N."/>
            <person name="Watson M."/>
            <person name="Adriaenssens E.M."/>
            <person name="Foster-Nyarko E."/>
            <person name="Jarju S."/>
            <person name="Secka A."/>
            <person name="Antonio M."/>
            <person name="Oren A."/>
            <person name="Chaudhuri R.R."/>
            <person name="La Ragione R."/>
            <person name="Hildebrand F."/>
            <person name="Pallen M.J."/>
        </authorList>
    </citation>
    <scope>NUCLEOTIDE SEQUENCE</scope>
    <source>
        <strain evidence="1">ChiBcec8-13705</strain>
    </source>
</reference>
<dbReference type="EMBL" id="DWYG01000076">
    <property type="protein sequence ID" value="HJB41854.1"/>
    <property type="molecule type" value="Genomic_DNA"/>
</dbReference>
<evidence type="ECO:0000313" key="1">
    <source>
        <dbReference type="EMBL" id="HJB41854.1"/>
    </source>
</evidence>